<comment type="caution">
    <text evidence="2">The sequence shown here is derived from an EMBL/GenBank/DDBJ whole genome shotgun (WGS) entry which is preliminary data.</text>
</comment>
<dbReference type="InterPro" id="IPR017517">
    <property type="entry name" value="Maleyloyr_isom"/>
</dbReference>
<evidence type="ECO:0000259" key="1">
    <source>
        <dbReference type="Pfam" id="PF11716"/>
    </source>
</evidence>
<dbReference type="Pfam" id="PF11716">
    <property type="entry name" value="MDMPI_N"/>
    <property type="match status" value="1"/>
</dbReference>
<gene>
    <name evidence="2" type="ORF">BC739_004111</name>
</gene>
<dbReference type="NCBIfam" id="TIGR03086">
    <property type="entry name" value="TIGR03086 family metal-binding protein"/>
    <property type="match status" value="1"/>
</dbReference>
<dbReference type="Proteomes" id="UP000517916">
    <property type="component" value="Unassembled WGS sequence"/>
</dbReference>
<reference evidence="2 3" key="1">
    <citation type="submission" date="2020-08" db="EMBL/GenBank/DDBJ databases">
        <title>Genomic Encyclopedia of Archaeal and Bacterial Type Strains, Phase II (KMG-II): from individual species to whole genera.</title>
        <authorList>
            <person name="Goeker M."/>
        </authorList>
    </citation>
    <scope>NUCLEOTIDE SEQUENCE [LARGE SCALE GENOMIC DNA]</scope>
    <source>
        <strain evidence="2 3">DSM 43850</strain>
    </source>
</reference>
<accession>A0ABR6BJ52</accession>
<dbReference type="InterPro" id="IPR017520">
    <property type="entry name" value="CHP03086"/>
</dbReference>
<dbReference type="SUPFAM" id="SSF109854">
    <property type="entry name" value="DinB/YfiT-like putative metalloenzymes"/>
    <property type="match status" value="1"/>
</dbReference>
<feature type="domain" description="Mycothiol-dependent maleylpyruvate isomerase metal-binding" evidence="1">
    <location>
        <begin position="10"/>
        <end position="127"/>
    </location>
</feature>
<evidence type="ECO:0000313" key="2">
    <source>
        <dbReference type="EMBL" id="MBA8926905.1"/>
    </source>
</evidence>
<dbReference type="RefSeq" id="WP_182838092.1">
    <property type="nucleotide sequence ID" value="NZ_BAAABQ010000051.1"/>
</dbReference>
<dbReference type="InterPro" id="IPR034660">
    <property type="entry name" value="DinB/YfiT-like"/>
</dbReference>
<name>A0ABR6BJ52_9PSEU</name>
<dbReference type="NCBIfam" id="TIGR03083">
    <property type="entry name" value="maleylpyruvate isomerase family mycothiol-dependent enzyme"/>
    <property type="match status" value="1"/>
</dbReference>
<dbReference type="Gene3D" id="1.20.120.450">
    <property type="entry name" value="dinb family like domain"/>
    <property type="match status" value="1"/>
</dbReference>
<evidence type="ECO:0000313" key="3">
    <source>
        <dbReference type="Proteomes" id="UP000517916"/>
    </source>
</evidence>
<organism evidence="2 3">
    <name type="scientific">Kutzneria viridogrisea</name>
    <dbReference type="NCBI Taxonomy" id="47990"/>
    <lineage>
        <taxon>Bacteria</taxon>
        <taxon>Bacillati</taxon>
        <taxon>Actinomycetota</taxon>
        <taxon>Actinomycetes</taxon>
        <taxon>Pseudonocardiales</taxon>
        <taxon>Pseudonocardiaceae</taxon>
        <taxon>Kutzneria</taxon>
    </lineage>
</organism>
<dbReference type="EMBL" id="JACJID010000003">
    <property type="protein sequence ID" value="MBA8926905.1"/>
    <property type="molecule type" value="Genomic_DNA"/>
</dbReference>
<protein>
    <submittedName>
        <fullName evidence="2">Uncharacterized protein (TIGR03086 family)</fullName>
    </submittedName>
</protein>
<proteinExistence type="predicted"/>
<keyword evidence="3" id="KW-1185">Reference proteome</keyword>
<dbReference type="InterPro" id="IPR024344">
    <property type="entry name" value="MDMPI_metal-binding"/>
</dbReference>
<sequence>MSDNPIALFQRAAAMVDATVSAVRPDQFDHPTPCTEWTVRQLINHVLTGNLLFVSLATDAPPPDHMVDHVGDDHVASFRDSLARLSAVFSEPEFLSKPVRTPDGEGMGSALVDMRFHEFVVHSWDLAKATGQSTDLDHELVQRSLTSMRASRMLARVRGEGGPVGAQQPAPADANPADRLAAFMGRAV</sequence>